<dbReference type="Pfam" id="PF07980">
    <property type="entry name" value="SusD_RagB"/>
    <property type="match status" value="1"/>
</dbReference>
<keyword evidence="3" id="KW-0732">Signal</keyword>
<name>A0ABT8LE58_9BACT</name>
<comment type="similarity">
    <text evidence="2">Belongs to the SusD family.</text>
</comment>
<keyword evidence="9" id="KW-1185">Reference proteome</keyword>
<feature type="domain" description="RagB/SusD" evidence="6">
    <location>
        <begin position="346"/>
        <end position="491"/>
    </location>
</feature>
<evidence type="ECO:0000259" key="7">
    <source>
        <dbReference type="Pfam" id="PF14322"/>
    </source>
</evidence>
<evidence type="ECO:0000256" key="5">
    <source>
        <dbReference type="ARBA" id="ARBA00023237"/>
    </source>
</evidence>
<evidence type="ECO:0000313" key="9">
    <source>
        <dbReference type="Proteomes" id="UP001172083"/>
    </source>
</evidence>
<dbReference type="RefSeq" id="WP_346760590.1">
    <property type="nucleotide sequence ID" value="NZ_JAUJEB010000006.1"/>
</dbReference>
<sequence>MKKYIYIAIVILFSGCDEFLEEDTRGILSPDGFYATEAQANAGVFGLYDILKDNNLYGRNLFTYTAWGTDDMTCSRRNGQANPLLDASISTSNLGQTAGTWNTLNSLVVNANSVFSGVSNAGIEPEIKDRIIAEAIFLRSIGYYHLTHMFGSVVYHTEDLPIEELAELGETSAEEIVADLVNDLAATEDNLPASYPSSEAIRATRWAAKTLRMKLLLWQNNWAEAEAVGKDIINNSGLTLEPNFANIWDNNVDGFTSETIWQMIFSINLDTSPLTDFYVPRLRDEPASQADRQTLENALDANGEGFTGFGLLIPSAPFIASLADDDTRTPMNFTQEYEGIGLKFPYTPKFQNFDQELSPRGNHGDNSIVFRLADVYLMLAEALNEQNKGDEALTYVNVIRARAYEPDRPDLAGLDQAAIKQVIMDERRWELAGEGHRRYDLIRWGTYIETVRNYDYGSLFDPSGIQDHQVLFPLSPNQVELTPGLVQTPGY</sequence>
<dbReference type="InterPro" id="IPR011990">
    <property type="entry name" value="TPR-like_helical_dom_sf"/>
</dbReference>
<keyword evidence="4" id="KW-0472">Membrane</keyword>
<dbReference type="EMBL" id="JAUJEB010000006">
    <property type="protein sequence ID" value="MDN5215252.1"/>
    <property type="molecule type" value="Genomic_DNA"/>
</dbReference>
<dbReference type="Pfam" id="PF14322">
    <property type="entry name" value="SusD-like_3"/>
    <property type="match status" value="1"/>
</dbReference>
<protein>
    <submittedName>
        <fullName evidence="8">RagB/SusD family nutrient uptake outer membrane protein</fullName>
    </submittedName>
</protein>
<evidence type="ECO:0000256" key="4">
    <source>
        <dbReference type="ARBA" id="ARBA00023136"/>
    </source>
</evidence>
<keyword evidence="5" id="KW-0998">Cell outer membrane</keyword>
<evidence type="ECO:0000259" key="6">
    <source>
        <dbReference type="Pfam" id="PF07980"/>
    </source>
</evidence>
<gene>
    <name evidence="8" type="ORF">QQ020_24450</name>
</gene>
<dbReference type="Proteomes" id="UP001172083">
    <property type="component" value="Unassembled WGS sequence"/>
</dbReference>
<comment type="subcellular location">
    <subcellularLocation>
        <location evidence="1">Cell outer membrane</location>
    </subcellularLocation>
</comment>
<dbReference type="SUPFAM" id="SSF48452">
    <property type="entry name" value="TPR-like"/>
    <property type="match status" value="1"/>
</dbReference>
<dbReference type="InterPro" id="IPR033985">
    <property type="entry name" value="SusD-like_N"/>
</dbReference>
<dbReference type="PROSITE" id="PS51257">
    <property type="entry name" value="PROKAR_LIPOPROTEIN"/>
    <property type="match status" value="1"/>
</dbReference>
<evidence type="ECO:0000256" key="1">
    <source>
        <dbReference type="ARBA" id="ARBA00004442"/>
    </source>
</evidence>
<dbReference type="CDD" id="cd08977">
    <property type="entry name" value="SusD"/>
    <property type="match status" value="1"/>
</dbReference>
<evidence type="ECO:0000256" key="3">
    <source>
        <dbReference type="ARBA" id="ARBA00022729"/>
    </source>
</evidence>
<dbReference type="InterPro" id="IPR012944">
    <property type="entry name" value="SusD_RagB_dom"/>
</dbReference>
<accession>A0ABT8LE58</accession>
<evidence type="ECO:0000256" key="2">
    <source>
        <dbReference type="ARBA" id="ARBA00006275"/>
    </source>
</evidence>
<reference evidence="8" key="1">
    <citation type="submission" date="2023-06" db="EMBL/GenBank/DDBJ databases">
        <title>Genomic of Agaribacillus aureum.</title>
        <authorList>
            <person name="Wang G."/>
        </authorList>
    </citation>
    <scope>NUCLEOTIDE SEQUENCE</scope>
    <source>
        <strain evidence="8">BMA12</strain>
    </source>
</reference>
<comment type="caution">
    <text evidence="8">The sequence shown here is derived from an EMBL/GenBank/DDBJ whole genome shotgun (WGS) entry which is preliminary data.</text>
</comment>
<proteinExistence type="inferred from homology"/>
<evidence type="ECO:0000313" key="8">
    <source>
        <dbReference type="EMBL" id="MDN5215252.1"/>
    </source>
</evidence>
<feature type="domain" description="SusD-like N-terminal" evidence="7">
    <location>
        <begin position="77"/>
        <end position="210"/>
    </location>
</feature>
<organism evidence="8 9">
    <name type="scientific">Agaribacillus aureus</name>
    <dbReference type="NCBI Taxonomy" id="3051825"/>
    <lineage>
        <taxon>Bacteria</taxon>
        <taxon>Pseudomonadati</taxon>
        <taxon>Bacteroidota</taxon>
        <taxon>Cytophagia</taxon>
        <taxon>Cytophagales</taxon>
        <taxon>Splendidivirgaceae</taxon>
        <taxon>Agaribacillus</taxon>
    </lineage>
</organism>
<dbReference type="Gene3D" id="1.25.40.390">
    <property type="match status" value="1"/>
</dbReference>